<reference evidence="3" key="2">
    <citation type="journal article" date="2008" name="Nucleic Acids Res.">
        <title>The rice annotation project database (RAP-DB): 2008 update.</title>
        <authorList>
            <consortium name="The rice annotation project (RAP)"/>
        </authorList>
    </citation>
    <scope>GENOME REANNOTATION</scope>
    <source>
        <strain evidence="3">cv. Nipponbare</strain>
    </source>
</reference>
<evidence type="ECO:0000256" key="1">
    <source>
        <dbReference type="SAM" id="MobiDB-lite"/>
    </source>
</evidence>
<evidence type="ECO:0000313" key="2">
    <source>
        <dbReference type="EMBL" id="BAD26374.1"/>
    </source>
</evidence>
<organism evidence="2 3">
    <name type="scientific">Oryza sativa subsp. japonica</name>
    <name type="common">Rice</name>
    <dbReference type="NCBI Taxonomy" id="39947"/>
    <lineage>
        <taxon>Eukaryota</taxon>
        <taxon>Viridiplantae</taxon>
        <taxon>Streptophyta</taxon>
        <taxon>Embryophyta</taxon>
        <taxon>Tracheophyta</taxon>
        <taxon>Spermatophyta</taxon>
        <taxon>Magnoliopsida</taxon>
        <taxon>Liliopsida</taxon>
        <taxon>Poales</taxon>
        <taxon>Poaceae</taxon>
        <taxon>BOP clade</taxon>
        <taxon>Oryzoideae</taxon>
        <taxon>Oryzeae</taxon>
        <taxon>Oryzinae</taxon>
        <taxon>Oryza</taxon>
        <taxon>Oryza sativa</taxon>
    </lineage>
</organism>
<dbReference type="AlphaFoldDB" id="Q6H4H5"/>
<proteinExistence type="predicted"/>
<reference evidence="3" key="1">
    <citation type="journal article" date="2005" name="Nature">
        <title>The map-based sequence of the rice genome.</title>
        <authorList>
            <consortium name="International rice genome sequencing project (IRGSP)"/>
            <person name="Matsumoto T."/>
            <person name="Wu J."/>
            <person name="Kanamori H."/>
            <person name="Katayose Y."/>
            <person name="Fujisawa M."/>
            <person name="Namiki N."/>
            <person name="Mizuno H."/>
            <person name="Yamamoto K."/>
            <person name="Antonio B.A."/>
            <person name="Baba T."/>
            <person name="Sakata K."/>
            <person name="Nagamura Y."/>
            <person name="Aoki H."/>
            <person name="Arikawa K."/>
            <person name="Arita K."/>
            <person name="Bito T."/>
            <person name="Chiden Y."/>
            <person name="Fujitsuka N."/>
            <person name="Fukunaka R."/>
            <person name="Hamada M."/>
            <person name="Harada C."/>
            <person name="Hayashi A."/>
            <person name="Hijishita S."/>
            <person name="Honda M."/>
            <person name="Hosokawa S."/>
            <person name="Ichikawa Y."/>
            <person name="Idonuma A."/>
            <person name="Iijima M."/>
            <person name="Ikeda M."/>
            <person name="Ikeno M."/>
            <person name="Ito K."/>
            <person name="Ito S."/>
            <person name="Ito T."/>
            <person name="Ito Y."/>
            <person name="Ito Y."/>
            <person name="Iwabuchi A."/>
            <person name="Kamiya K."/>
            <person name="Karasawa W."/>
            <person name="Kurita K."/>
            <person name="Katagiri S."/>
            <person name="Kikuta A."/>
            <person name="Kobayashi H."/>
            <person name="Kobayashi N."/>
            <person name="Machita K."/>
            <person name="Maehara T."/>
            <person name="Masukawa M."/>
            <person name="Mizubayashi T."/>
            <person name="Mukai Y."/>
            <person name="Nagasaki H."/>
            <person name="Nagata Y."/>
            <person name="Naito S."/>
            <person name="Nakashima M."/>
            <person name="Nakama Y."/>
            <person name="Nakamichi Y."/>
            <person name="Nakamura M."/>
            <person name="Meguro A."/>
            <person name="Negishi M."/>
            <person name="Ohta I."/>
            <person name="Ohta T."/>
            <person name="Okamoto M."/>
            <person name="Ono N."/>
            <person name="Saji S."/>
            <person name="Sakaguchi M."/>
            <person name="Sakai K."/>
            <person name="Shibata M."/>
            <person name="Shimokawa T."/>
            <person name="Song J."/>
            <person name="Takazaki Y."/>
            <person name="Terasawa K."/>
            <person name="Tsugane M."/>
            <person name="Tsuji K."/>
            <person name="Ueda S."/>
            <person name="Waki K."/>
            <person name="Yamagata H."/>
            <person name="Yamamoto M."/>
            <person name="Yamamoto S."/>
            <person name="Yamane H."/>
            <person name="Yoshiki S."/>
            <person name="Yoshihara R."/>
            <person name="Yukawa K."/>
            <person name="Zhong H."/>
            <person name="Yano M."/>
            <person name="Yuan Q."/>
            <person name="Ouyang S."/>
            <person name="Liu J."/>
            <person name="Jones K.M."/>
            <person name="Gansberger K."/>
            <person name="Moffat K."/>
            <person name="Hill J."/>
            <person name="Bera J."/>
            <person name="Fadrosh D."/>
            <person name="Jin S."/>
            <person name="Johri S."/>
            <person name="Kim M."/>
            <person name="Overton L."/>
            <person name="Reardon M."/>
            <person name="Tsitrin T."/>
            <person name="Vuong H."/>
            <person name="Weaver B."/>
            <person name="Ciecko A."/>
            <person name="Tallon L."/>
            <person name="Jackson J."/>
            <person name="Pai G."/>
            <person name="Aken S.V."/>
            <person name="Utterback T."/>
            <person name="Reidmuller S."/>
            <person name="Feldblyum T."/>
            <person name="Hsiao J."/>
            <person name="Zismann V."/>
            <person name="Iobst S."/>
            <person name="de Vazeille A.R."/>
            <person name="Buell C.R."/>
            <person name="Ying K."/>
            <person name="Li Y."/>
            <person name="Lu T."/>
            <person name="Huang Y."/>
            <person name="Zhao Q."/>
            <person name="Feng Q."/>
            <person name="Zhang L."/>
            <person name="Zhu J."/>
            <person name="Weng Q."/>
            <person name="Mu J."/>
            <person name="Lu Y."/>
            <person name="Fan D."/>
            <person name="Liu Y."/>
            <person name="Guan J."/>
            <person name="Zhang Y."/>
            <person name="Yu S."/>
            <person name="Liu X."/>
            <person name="Zhang Y."/>
            <person name="Hong G."/>
            <person name="Han B."/>
            <person name="Choisne N."/>
            <person name="Demange N."/>
            <person name="Orjeda G."/>
            <person name="Samain S."/>
            <person name="Cattolico L."/>
            <person name="Pelletier E."/>
            <person name="Couloux A."/>
            <person name="Segurens B."/>
            <person name="Wincker P."/>
            <person name="D'Hont A."/>
            <person name="Scarpelli C."/>
            <person name="Weissenbach J."/>
            <person name="Salanoubat M."/>
            <person name="Quetier F."/>
            <person name="Yu Y."/>
            <person name="Kim H.R."/>
            <person name="Rambo T."/>
            <person name="Currie J."/>
            <person name="Collura K."/>
            <person name="Luo M."/>
            <person name="Yang T."/>
            <person name="Ammiraju J.S.S."/>
            <person name="Engler F."/>
            <person name="Soderlund C."/>
            <person name="Wing R.A."/>
            <person name="Palmer L.E."/>
            <person name="de la Bastide M."/>
            <person name="Spiegel L."/>
            <person name="Nascimento L."/>
            <person name="Zutavern T."/>
            <person name="O'Shaughnessy A."/>
            <person name="Dike S."/>
            <person name="Dedhia N."/>
            <person name="Preston R."/>
            <person name="Balija V."/>
            <person name="McCombie W.R."/>
            <person name="Chow T."/>
            <person name="Chen H."/>
            <person name="Chung M."/>
            <person name="Chen C."/>
            <person name="Shaw J."/>
            <person name="Wu H."/>
            <person name="Hsiao K."/>
            <person name="Chao Y."/>
            <person name="Chu M."/>
            <person name="Cheng C."/>
            <person name="Hour A."/>
            <person name="Lee P."/>
            <person name="Lin S."/>
            <person name="Lin Y."/>
            <person name="Liou J."/>
            <person name="Liu S."/>
            <person name="Hsing Y."/>
            <person name="Raghuvanshi S."/>
            <person name="Mohanty A."/>
            <person name="Bharti A.K."/>
            <person name="Gaur A."/>
            <person name="Gupta V."/>
            <person name="Kumar D."/>
            <person name="Ravi V."/>
            <person name="Vij S."/>
            <person name="Kapur A."/>
            <person name="Khurana P."/>
            <person name="Khurana P."/>
            <person name="Khurana J.P."/>
            <person name="Tyagi A.K."/>
            <person name="Gaikwad K."/>
            <person name="Singh A."/>
            <person name="Dalal V."/>
            <person name="Srivastava S."/>
            <person name="Dixit A."/>
            <person name="Pal A.K."/>
            <person name="Ghazi I.A."/>
            <person name="Yadav M."/>
            <person name="Pandit A."/>
            <person name="Bhargava A."/>
            <person name="Sureshbabu K."/>
            <person name="Batra K."/>
            <person name="Sharma T.R."/>
            <person name="Mohapatra T."/>
            <person name="Singh N.K."/>
            <person name="Messing J."/>
            <person name="Nelson A.B."/>
            <person name="Fuks G."/>
            <person name="Kavchok S."/>
            <person name="Keizer G."/>
            <person name="Linton E."/>
            <person name="Llaca V."/>
            <person name="Song R."/>
            <person name="Tanyolac B."/>
            <person name="Young S."/>
            <person name="Ho-Il K."/>
            <person name="Hahn J.H."/>
            <person name="Sangsakoo G."/>
            <person name="Vanavichit A."/>
            <person name="de Mattos Luiz.A.T."/>
            <person name="Zimmer P.D."/>
            <person name="Malone G."/>
            <person name="Dellagostin O."/>
            <person name="de Oliveira A.C."/>
            <person name="Bevan M."/>
            <person name="Bancroft I."/>
            <person name="Minx P."/>
            <person name="Cordum H."/>
            <person name="Wilson R."/>
            <person name="Cheng Z."/>
            <person name="Jin W."/>
            <person name="Jiang J."/>
            <person name="Leong S.A."/>
            <person name="Iwama H."/>
            <person name="Gojobori T."/>
            <person name="Itoh T."/>
            <person name="Niimura Y."/>
            <person name="Fujii Y."/>
            <person name="Habara T."/>
            <person name="Sakai H."/>
            <person name="Sato Y."/>
            <person name="Wilson G."/>
            <person name="Kumar K."/>
            <person name="McCouch S."/>
            <person name="Juretic N."/>
            <person name="Hoen D."/>
            <person name="Wright S."/>
            <person name="Bruskiewich R."/>
            <person name="Bureau T."/>
            <person name="Miyao A."/>
            <person name="Hirochika H."/>
            <person name="Nishikawa T."/>
            <person name="Kadowaki K."/>
            <person name="Sugiura M."/>
            <person name="Burr B."/>
            <person name="Sasaki T."/>
        </authorList>
    </citation>
    <scope>NUCLEOTIDE SEQUENCE [LARGE SCALE GENOMIC DNA]</scope>
    <source>
        <strain evidence="3">cv. Nipponbare</strain>
    </source>
</reference>
<protein>
    <submittedName>
        <fullName evidence="2">Uncharacterized protein</fullName>
    </submittedName>
</protein>
<sequence length="196" mass="21309">MHQIVYTKKEGKKGSKSHKIHAEPNRLKLCYIAPYQAENGSALHKTTLPADFHYTTPCINSVSLQITTFVPKKEPSRSISWCGWTATALMTSGGCTSSSGTEARMGLAGGGGAVETRRREHAGARQRSGGDARARDGGAAIGRQKDGDWRVEAETRSDRVTRVLTRLMLYWAGLPKKKDPMCSVIVGPWPVEVGLV</sequence>
<name>Q6H4H5_ORYSJ</name>
<evidence type="ECO:0000313" key="3">
    <source>
        <dbReference type="Proteomes" id="UP000000763"/>
    </source>
</evidence>
<dbReference type="EMBL" id="AP005867">
    <property type="protein sequence ID" value="BAD26374.1"/>
    <property type="molecule type" value="Genomic_DNA"/>
</dbReference>
<feature type="compositionally biased region" description="Basic and acidic residues" evidence="1">
    <location>
        <begin position="115"/>
        <end position="136"/>
    </location>
</feature>
<feature type="region of interest" description="Disordered" evidence="1">
    <location>
        <begin position="106"/>
        <end position="147"/>
    </location>
</feature>
<gene>
    <name evidence="2" type="primary">P0599F09.31</name>
</gene>
<accession>Q6H4H5</accession>
<dbReference type="Proteomes" id="UP000000763">
    <property type="component" value="Chromosome 9"/>
</dbReference>